<feature type="binding site" evidence="10">
    <location>
        <position position="464"/>
    </location>
    <ligand>
        <name>[4Fe-4S] cluster</name>
        <dbReference type="ChEBI" id="CHEBI:49883"/>
    </ligand>
</feature>
<gene>
    <name evidence="12" type="ORF">IAB37_05655</name>
</gene>
<sequence length="469" mass="52764">MGGFFGAASREDCVFDLFFGVDYHSHLGTRRAGMAVYSRENGFDKAIHNIENAPFRTKFEKESTEMHGQLGIGCISDFEAQPILVRSHHGTFAVTTVGKINNMAEILRDVIPGNTHFFEMANGEVNPTELVAAIIDQKENLIDGIRYAQEIVDGSLSMLVLTPKGIYAARDKFGRTPVVLGQKEDGFCASFESFAYLNLGYTAYRELGPGEVVVFDENHVETLVKPGNKMKICTFLWIYYGYPSSSYEGISVEKMRYNCGRLLARRDDAKPDTVAGVPDSGTAHAIGYANESGIPFSRPFIKYTPTWPRSFMPTYQSKRDLIAKMKLIPVQDLIEGRSLLLIDDSIVRGTQTRETTEFLYASGAKEVHIRPACPPLLFGCKYLNFSRSRSEMELIARQVICELEGTDDVSTETVKEYANPDSEKYQKMVDMICEKLHFTSLRYHRLDDMIESVGIEPEKLCTYCWNGEE</sequence>
<feature type="domain" description="Glutamine amidotransferase type-2" evidence="11">
    <location>
        <begin position="1"/>
        <end position="218"/>
    </location>
</feature>
<evidence type="ECO:0000256" key="5">
    <source>
        <dbReference type="ARBA" id="ARBA00022679"/>
    </source>
</evidence>
<comment type="cofactor">
    <cofactor evidence="10">
        <name>[4Fe-4S] cluster</name>
        <dbReference type="ChEBI" id="CHEBI:49883"/>
    </cofactor>
    <text evidence="10">Binds 1 [4Fe-4S] cluster per subunit.</text>
</comment>
<keyword evidence="4 8" id="KW-0328">Glycosyltransferase</keyword>
<dbReference type="Proteomes" id="UP000824241">
    <property type="component" value="Unassembled WGS sequence"/>
</dbReference>
<evidence type="ECO:0000256" key="10">
    <source>
        <dbReference type="PIRSR" id="PIRSR000485-3"/>
    </source>
</evidence>
<keyword evidence="9" id="KW-0460">Magnesium</keyword>
<dbReference type="InterPro" id="IPR029057">
    <property type="entry name" value="PRTase-like"/>
</dbReference>
<comment type="caution">
    <text evidence="12">The sequence shown here is derived from an EMBL/GenBank/DDBJ whole genome shotgun (WGS) entry which is preliminary data.</text>
</comment>
<reference evidence="12" key="2">
    <citation type="journal article" date="2021" name="PeerJ">
        <title>Extensive microbial diversity within the chicken gut microbiome revealed by metagenomics and culture.</title>
        <authorList>
            <person name="Gilroy R."/>
            <person name="Ravi A."/>
            <person name="Getino M."/>
            <person name="Pursley I."/>
            <person name="Horton D.L."/>
            <person name="Alikhan N.F."/>
            <person name="Baker D."/>
            <person name="Gharbi K."/>
            <person name="Hall N."/>
            <person name="Watson M."/>
            <person name="Adriaenssens E.M."/>
            <person name="Foster-Nyarko E."/>
            <person name="Jarju S."/>
            <person name="Secka A."/>
            <person name="Antonio M."/>
            <person name="Oren A."/>
            <person name="Chaudhuri R.R."/>
            <person name="La Ragione R."/>
            <person name="Hildebrand F."/>
            <person name="Pallen M.J."/>
        </authorList>
    </citation>
    <scope>NUCLEOTIDE SEQUENCE</scope>
    <source>
        <strain evidence="12">CHK189-12415</strain>
    </source>
</reference>
<dbReference type="AlphaFoldDB" id="A0A9D1J4V3"/>
<dbReference type="PANTHER" id="PTHR11907">
    <property type="entry name" value="AMIDOPHOSPHORIBOSYLTRANSFERASE"/>
    <property type="match status" value="1"/>
</dbReference>
<dbReference type="SUPFAM" id="SSF56235">
    <property type="entry name" value="N-terminal nucleophile aminohydrolases (Ntn hydrolases)"/>
    <property type="match status" value="1"/>
</dbReference>
<evidence type="ECO:0000256" key="2">
    <source>
        <dbReference type="ARBA" id="ARBA00010138"/>
    </source>
</evidence>
<comment type="catalytic activity">
    <reaction evidence="8">
        <text>5-phospho-beta-D-ribosylamine + L-glutamate + diphosphate = 5-phospho-alpha-D-ribose 1-diphosphate + L-glutamine + H2O</text>
        <dbReference type="Rhea" id="RHEA:14905"/>
        <dbReference type="ChEBI" id="CHEBI:15377"/>
        <dbReference type="ChEBI" id="CHEBI:29985"/>
        <dbReference type="ChEBI" id="CHEBI:33019"/>
        <dbReference type="ChEBI" id="CHEBI:58017"/>
        <dbReference type="ChEBI" id="CHEBI:58359"/>
        <dbReference type="ChEBI" id="CHEBI:58681"/>
        <dbReference type="EC" id="2.4.2.14"/>
    </reaction>
</comment>
<feature type="binding site" evidence="10">
    <location>
        <position position="233"/>
    </location>
    <ligand>
        <name>[4Fe-4S] cluster</name>
        <dbReference type="ChEBI" id="CHEBI:49883"/>
    </ligand>
</feature>
<comment type="cofactor">
    <cofactor evidence="9">
        <name>Mg(2+)</name>
        <dbReference type="ChEBI" id="CHEBI:18420"/>
    </cofactor>
    <text evidence="9">Binds 1 Mg(2+) ion per subunit.</text>
</comment>
<dbReference type="Gene3D" id="3.40.50.2020">
    <property type="match status" value="1"/>
</dbReference>
<evidence type="ECO:0000313" key="13">
    <source>
        <dbReference type="Proteomes" id="UP000824241"/>
    </source>
</evidence>
<comment type="pathway">
    <text evidence="1 8">Purine metabolism; IMP biosynthesis via de novo pathway; N(1)-(5-phospho-D-ribosyl)glycinamide from 5-phospho-alpha-D-ribose 1-diphosphate: step 1/2.</text>
</comment>
<dbReference type="GO" id="GO:0006164">
    <property type="term" value="P:purine nucleotide biosynthetic process"/>
    <property type="evidence" value="ECO:0007669"/>
    <property type="project" value="UniProtKB-KW"/>
</dbReference>
<dbReference type="CDD" id="cd06223">
    <property type="entry name" value="PRTases_typeI"/>
    <property type="match status" value="1"/>
</dbReference>
<evidence type="ECO:0000256" key="3">
    <source>
        <dbReference type="ARBA" id="ARBA00011941"/>
    </source>
</evidence>
<feature type="binding site" evidence="9">
    <location>
        <position position="280"/>
    </location>
    <ligand>
        <name>Mg(2+)</name>
        <dbReference type="ChEBI" id="CHEBI:18420"/>
    </ligand>
</feature>
<dbReference type="GO" id="GO:0046872">
    <property type="term" value="F:metal ion binding"/>
    <property type="evidence" value="ECO:0007669"/>
    <property type="project" value="UniProtKB-KW"/>
</dbReference>
<dbReference type="InterPro" id="IPR029055">
    <property type="entry name" value="Ntn_hydrolases_N"/>
</dbReference>
<evidence type="ECO:0000256" key="4">
    <source>
        <dbReference type="ARBA" id="ARBA00022676"/>
    </source>
</evidence>
<dbReference type="Gene3D" id="3.60.20.10">
    <property type="entry name" value="Glutamine Phosphoribosylpyrophosphate, subunit 1, domain 1"/>
    <property type="match status" value="1"/>
</dbReference>
<keyword evidence="5 8" id="KW-0808">Transferase</keyword>
<evidence type="ECO:0000313" key="12">
    <source>
        <dbReference type="EMBL" id="HIR61042.1"/>
    </source>
</evidence>
<feature type="binding site" evidence="10">
    <location>
        <position position="461"/>
    </location>
    <ligand>
        <name>[4Fe-4S] cluster</name>
        <dbReference type="ChEBI" id="CHEBI:49883"/>
    </ligand>
</feature>
<dbReference type="SUPFAM" id="SSF53271">
    <property type="entry name" value="PRTase-like"/>
    <property type="match status" value="1"/>
</dbReference>
<evidence type="ECO:0000256" key="6">
    <source>
        <dbReference type="ARBA" id="ARBA00022755"/>
    </source>
</evidence>
<dbReference type="GO" id="GO:0004044">
    <property type="term" value="F:amidophosphoribosyltransferase activity"/>
    <property type="evidence" value="ECO:0007669"/>
    <property type="project" value="UniProtKB-EC"/>
</dbReference>
<keyword evidence="10" id="KW-0411">Iron-sulfur</keyword>
<evidence type="ECO:0000256" key="7">
    <source>
        <dbReference type="ARBA" id="ARBA00022962"/>
    </source>
</evidence>
<keyword evidence="10" id="KW-0408">Iron</keyword>
<proteinExistence type="inferred from homology"/>
<evidence type="ECO:0000256" key="8">
    <source>
        <dbReference type="PIRNR" id="PIRNR000485"/>
    </source>
</evidence>
<protein>
    <recommendedName>
        <fullName evidence="3 8">Amidophosphoribosyltransferase</fullName>
        <shortName evidence="8">ATase</shortName>
        <ecNumber evidence="3 8">2.4.2.14</ecNumber>
    </recommendedName>
    <alternativeName>
        <fullName evidence="8">Glutamine phosphoribosylpyrophosphate amidotransferase</fullName>
    </alternativeName>
</protein>
<dbReference type="EMBL" id="DVHA01000182">
    <property type="protein sequence ID" value="HIR61042.1"/>
    <property type="molecule type" value="Genomic_DNA"/>
</dbReference>
<dbReference type="GO" id="GO:0051536">
    <property type="term" value="F:iron-sulfur cluster binding"/>
    <property type="evidence" value="ECO:0007669"/>
    <property type="project" value="UniProtKB-KW"/>
</dbReference>
<keyword evidence="6 8" id="KW-0658">Purine biosynthesis</keyword>
<organism evidence="12 13">
    <name type="scientific">Candidatus Faecivivens stercoravium</name>
    <dbReference type="NCBI Taxonomy" id="2840803"/>
    <lineage>
        <taxon>Bacteria</taxon>
        <taxon>Bacillati</taxon>
        <taxon>Bacillota</taxon>
        <taxon>Clostridia</taxon>
        <taxon>Eubacteriales</taxon>
        <taxon>Oscillospiraceae</taxon>
        <taxon>Oscillospiraceae incertae sedis</taxon>
        <taxon>Candidatus Faecivivens</taxon>
    </lineage>
</organism>
<evidence type="ECO:0000259" key="11">
    <source>
        <dbReference type="PROSITE" id="PS51278"/>
    </source>
</evidence>
<dbReference type="GO" id="GO:0009113">
    <property type="term" value="P:purine nucleobase biosynthetic process"/>
    <property type="evidence" value="ECO:0007669"/>
    <property type="project" value="InterPro"/>
</dbReference>
<feature type="binding site" evidence="9">
    <location>
        <position position="344"/>
    </location>
    <ligand>
        <name>Mg(2+)</name>
        <dbReference type="ChEBI" id="CHEBI:18420"/>
    </ligand>
</feature>
<dbReference type="PIRSF" id="PIRSF000485">
    <property type="entry name" value="Amd_phspho_trans"/>
    <property type="match status" value="1"/>
</dbReference>
<evidence type="ECO:0000256" key="9">
    <source>
        <dbReference type="PIRSR" id="PIRSR000485-2"/>
    </source>
</evidence>
<dbReference type="InterPro" id="IPR017932">
    <property type="entry name" value="GATase_2_dom"/>
</dbReference>
<keyword evidence="9" id="KW-0479">Metal-binding</keyword>
<feature type="binding site" evidence="9">
    <location>
        <position position="343"/>
    </location>
    <ligand>
        <name>Mg(2+)</name>
        <dbReference type="ChEBI" id="CHEBI:18420"/>
    </ligand>
</feature>
<dbReference type="EC" id="2.4.2.14" evidence="3 8"/>
<name>A0A9D1J4V3_9FIRM</name>
<evidence type="ECO:0000256" key="1">
    <source>
        <dbReference type="ARBA" id="ARBA00005209"/>
    </source>
</evidence>
<feature type="binding site" evidence="10">
    <location>
        <position position="380"/>
    </location>
    <ligand>
        <name>[4Fe-4S] cluster</name>
        <dbReference type="ChEBI" id="CHEBI:49883"/>
    </ligand>
</feature>
<dbReference type="InterPro" id="IPR000836">
    <property type="entry name" value="PRTase_dom"/>
</dbReference>
<accession>A0A9D1J4V3</accession>
<keyword evidence="7" id="KW-0315">Glutamine amidotransferase</keyword>
<dbReference type="PROSITE" id="PS51278">
    <property type="entry name" value="GATASE_TYPE_2"/>
    <property type="match status" value="1"/>
</dbReference>
<dbReference type="InterPro" id="IPR005854">
    <property type="entry name" value="PurF"/>
</dbReference>
<reference evidence="12" key="1">
    <citation type="submission" date="2020-10" db="EMBL/GenBank/DDBJ databases">
        <authorList>
            <person name="Gilroy R."/>
        </authorList>
    </citation>
    <scope>NUCLEOTIDE SEQUENCE</scope>
    <source>
        <strain evidence="12">CHK189-12415</strain>
    </source>
</reference>
<comment type="similarity">
    <text evidence="2 8">In the C-terminal section; belongs to the purine/pyrimidine phosphoribosyltransferase family.</text>
</comment>